<dbReference type="InterPro" id="IPR037401">
    <property type="entry name" value="SnoaL-like"/>
</dbReference>
<dbReference type="InterPro" id="IPR009959">
    <property type="entry name" value="Cyclase_SnoaL-like"/>
</dbReference>
<organism evidence="2 3">
    <name type="scientific">Novosphingobium sediminis</name>
    <dbReference type="NCBI Taxonomy" id="707214"/>
    <lineage>
        <taxon>Bacteria</taxon>
        <taxon>Pseudomonadati</taxon>
        <taxon>Pseudomonadota</taxon>
        <taxon>Alphaproteobacteria</taxon>
        <taxon>Sphingomonadales</taxon>
        <taxon>Sphingomonadaceae</taxon>
        <taxon>Novosphingobium</taxon>
    </lineage>
</organism>
<dbReference type="PANTHER" id="PTHR38436">
    <property type="entry name" value="POLYKETIDE CYCLASE SNOAL-LIKE DOMAIN"/>
    <property type="match status" value="1"/>
</dbReference>
<dbReference type="InterPro" id="IPR032710">
    <property type="entry name" value="NTF2-like_dom_sf"/>
</dbReference>
<evidence type="ECO:0000259" key="1">
    <source>
        <dbReference type="Pfam" id="PF12680"/>
    </source>
</evidence>
<dbReference type="OrthoDB" id="9812089at2"/>
<evidence type="ECO:0000313" key="2">
    <source>
        <dbReference type="EMBL" id="GEN99271.1"/>
    </source>
</evidence>
<dbReference type="EMBL" id="BJYR01000007">
    <property type="protein sequence ID" value="GEN99271.1"/>
    <property type="molecule type" value="Genomic_DNA"/>
</dbReference>
<sequence>MARTAAEQANHDLVIEMYHKVLIAMDSTAVDRYIAPGYIQHSMLAPPGRDALKAFLDHVKVESPDAKQTIHRSFADGDHVIVHTHVERWPGDPGLAVVDIFRCEHGMIVEHWDVLQDVPANPVNPNSMF</sequence>
<proteinExistence type="predicted"/>
<gene>
    <name evidence="2" type="ORF">NSE01_11040</name>
</gene>
<feature type="domain" description="SnoaL-like" evidence="1">
    <location>
        <begin position="17"/>
        <end position="111"/>
    </location>
</feature>
<comment type="caution">
    <text evidence="2">The sequence shown here is derived from an EMBL/GenBank/DDBJ whole genome shotgun (WGS) entry which is preliminary data.</text>
</comment>
<reference evidence="2 3" key="1">
    <citation type="submission" date="2019-07" db="EMBL/GenBank/DDBJ databases">
        <title>Whole genome shotgun sequence of Novosphingobium sediminis NBRC 106119.</title>
        <authorList>
            <person name="Hosoyama A."/>
            <person name="Uohara A."/>
            <person name="Ohji S."/>
            <person name="Ichikawa N."/>
        </authorList>
    </citation>
    <scope>NUCLEOTIDE SEQUENCE [LARGE SCALE GENOMIC DNA]</scope>
    <source>
        <strain evidence="2 3">NBRC 106119</strain>
    </source>
</reference>
<dbReference type="AlphaFoldDB" id="A0A512AHV2"/>
<dbReference type="Gene3D" id="3.10.450.50">
    <property type="match status" value="1"/>
</dbReference>
<dbReference type="PANTHER" id="PTHR38436:SF1">
    <property type="entry name" value="ESTER CYCLASE"/>
    <property type="match status" value="1"/>
</dbReference>
<dbReference type="SUPFAM" id="SSF54427">
    <property type="entry name" value="NTF2-like"/>
    <property type="match status" value="1"/>
</dbReference>
<name>A0A512AHV2_9SPHN</name>
<accession>A0A512AHV2</accession>
<dbReference type="GO" id="GO:0030638">
    <property type="term" value="P:polyketide metabolic process"/>
    <property type="evidence" value="ECO:0007669"/>
    <property type="project" value="InterPro"/>
</dbReference>
<dbReference type="Proteomes" id="UP000321464">
    <property type="component" value="Unassembled WGS sequence"/>
</dbReference>
<evidence type="ECO:0000313" key="3">
    <source>
        <dbReference type="Proteomes" id="UP000321464"/>
    </source>
</evidence>
<dbReference type="Pfam" id="PF12680">
    <property type="entry name" value="SnoaL_2"/>
    <property type="match status" value="1"/>
</dbReference>
<dbReference type="RefSeq" id="WP_147158621.1">
    <property type="nucleotide sequence ID" value="NZ_BJYR01000007.1"/>
</dbReference>
<keyword evidence="3" id="KW-1185">Reference proteome</keyword>
<protein>
    <recommendedName>
        <fullName evidence="1">SnoaL-like domain-containing protein</fullName>
    </recommendedName>
</protein>